<comment type="caution">
    <text evidence="2">The sequence shown here is derived from an EMBL/GenBank/DDBJ whole genome shotgun (WGS) entry which is preliminary data.</text>
</comment>
<evidence type="ECO:0000313" key="2">
    <source>
        <dbReference type="EMBL" id="MDR4305360.1"/>
    </source>
</evidence>
<proteinExistence type="predicted"/>
<organism evidence="2 3">
    <name type="scientific">Chelatococcus sambhunathii</name>
    <dbReference type="NCBI Taxonomy" id="363953"/>
    <lineage>
        <taxon>Bacteria</taxon>
        <taxon>Pseudomonadati</taxon>
        <taxon>Pseudomonadota</taxon>
        <taxon>Alphaproteobacteria</taxon>
        <taxon>Hyphomicrobiales</taxon>
        <taxon>Chelatococcaceae</taxon>
        <taxon>Chelatococcus</taxon>
    </lineage>
</organism>
<name>A0ABU1DBR1_9HYPH</name>
<feature type="transmembrane region" description="Helical" evidence="1">
    <location>
        <begin position="27"/>
        <end position="50"/>
    </location>
</feature>
<gene>
    <name evidence="2" type="ORF">IHQ68_01820</name>
</gene>
<keyword evidence="1" id="KW-0472">Membrane</keyword>
<keyword evidence="1" id="KW-1133">Transmembrane helix</keyword>
<evidence type="ECO:0008006" key="4">
    <source>
        <dbReference type="Google" id="ProtNLM"/>
    </source>
</evidence>
<protein>
    <recommendedName>
        <fullName evidence="4">DUF2946 domain-containing protein</fullName>
    </recommendedName>
</protein>
<evidence type="ECO:0000256" key="1">
    <source>
        <dbReference type="SAM" id="Phobius"/>
    </source>
</evidence>
<keyword evidence="1" id="KW-0812">Transmembrane</keyword>
<reference evidence="2" key="1">
    <citation type="submission" date="2020-10" db="EMBL/GenBank/DDBJ databases">
        <authorList>
            <person name="Abbas A."/>
            <person name="Razzaq R."/>
            <person name="Waqas M."/>
            <person name="Abbas N."/>
            <person name="Nielsen T.K."/>
            <person name="Hansen L.H."/>
            <person name="Hussain S."/>
            <person name="Shahid M."/>
        </authorList>
    </citation>
    <scope>NUCLEOTIDE SEQUENCE</scope>
    <source>
        <strain evidence="2">S14</strain>
    </source>
</reference>
<accession>A0ABU1DBR1</accession>
<dbReference type="Proteomes" id="UP001181622">
    <property type="component" value="Unassembled WGS sequence"/>
</dbReference>
<keyword evidence="3" id="KW-1185">Reference proteome</keyword>
<sequence>MAAGRRWNGGGIVASGRGIGRRLGGVLAAYLLVLQAVLTGLALGAAPVAADPFSVLCRTDAAAPQETPAKSGHKALPDCCVAGCAMFGGGMAPPPDAAASIGAHASQVLAPAAVQADVARAAADRSSHHPRGPPVRI</sequence>
<evidence type="ECO:0000313" key="3">
    <source>
        <dbReference type="Proteomes" id="UP001181622"/>
    </source>
</evidence>
<dbReference type="EMBL" id="JADBEO010000003">
    <property type="protein sequence ID" value="MDR4305360.1"/>
    <property type="molecule type" value="Genomic_DNA"/>
</dbReference>